<gene>
    <name evidence="1" type="ORF">QO231_17485</name>
</gene>
<dbReference type="SUPFAM" id="SSF53850">
    <property type="entry name" value="Periplasmic binding protein-like II"/>
    <property type="match status" value="1"/>
</dbReference>
<accession>A0ABU3VHG4</accession>
<dbReference type="EMBL" id="JASMWN010000015">
    <property type="protein sequence ID" value="MDU9005628.1"/>
    <property type="molecule type" value="Genomic_DNA"/>
</dbReference>
<keyword evidence="2" id="KW-1185">Reference proteome</keyword>
<protein>
    <submittedName>
        <fullName evidence="1">ABC transporter substrate-binding protein</fullName>
    </submittedName>
</protein>
<reference evidence="2" key="1">
    <citation type="submission" date="2023-05" db="EMBL/GenBank/DDBJ databases">
        <title>Sedimentitalea sp. nov. JM2-8.</title>
        <authorList>
            <person name="Huang J."/>
        </authorList>
    </citation>
    <scope>NUCLEOTIDE SEQUENCE [LARGE SCALE GENOMIC DNA]</scope>
    <source>
        <strain evidence="2">KHS03</strain>
    </source>
</reference>
<dbReference type="RefSeq" id="WP_316779312.1">
    <property type="nucleotide sequence ID" value="NZ_JASMWN010000015.1"/>
</dbReference>
<comment type="caution">
    <text evidence="1">The sequence shown here is derived from an EMBL/GenBank/DDBJ whole genome shotgun (WGS) entry which is preliminary data.</text>
</comment>
<evidence type="ECO:0000313" key="1">
    <source>
        <dbReference type="EMBL" id="MDU9005628.1"/>
    </source>
</evidence>
<name>A0ABU3VHG4_9RHOB</name>
<evidence type="ECO:0000313" key="2">
    <source>
        <dbReference type="Proteomes" id="UP001255416"/>
    </source>
</evidence>
<proteinExistence type="predicted"/>
<dbReference type="Proteomes" id="UP001255416">
    <property type="component" value="Unassembled WGS sequence"/>
</dbReference>
<sequence length="331" mass="36647">MTDTLKLSLAMGDYDRTRPIVDGRVQIDGVSPLPMLLSPEEMFFRAFRHQAFDVTELSLSSYSISVARGDPQYVAIPVFLSRAFRHTSVYVRKDRGIDGPEDLMGRRIGVAEYQLSANVWVRGILQEHHGVLPSDIIWIRGGMESPGRPEKIKVNLPTGVTMEDAPEGATLNAMLAEGEIDGFVGPRAPRCFAEGHPQVGRLWEDSMVAAAAYYETTRIFPIMHVLGLRRTLADTHPWLPGALLKAFERARALAVEALADTSATKVTMPFVEDNLARAHRLMGPDPWTYGLPGNAHVLETFLGYHADQGLSPRRVAVDELFHPATVESYSL</sequence>
<dbReference type="Gene3D" id="3.40.190.10">
    <property type="entry name" value="Periplasmic binding protein-like II"/>
    <property type="match status" value="1"/>
</dbReference>
<organism evidence="1 2">
    <name type="scientific">Sedimentitalea todarodis</name>
    <dbReference type="NCBI Taxonomy" id="1631240"/>
    <lineage>
        <taxon>Bacteria</taxon>
        <taxon>Pseudomonadati</taxon>
        <taxon>Pseudomonadota</taxon>
        <taxon>Alphaproteobacteria</taxon>
        <taxon>Rhodobacterales</taxon>
        <taxon>Paracoccaceae</taxon>
        <taxon>Sedimentitalea</taxon>
    </lineage>
</organism>